<evidence type="ECO:0000313" key="2">
    <source>
        <dbReference type="EMBL" id="KAJ5192103.1"/>
    </source>
</evidence>
<dbReference type="AlphaFoldDB" id="A0A9W9J7Q9"/>
<evidence type="ECO:0008006" key="4">
    <source>
        <dbReference type="Google" id="ProtNLM"/>
    </source>
</evidence>
<reference evidence="2" key="2">
    <citation type="journal article" date="2023" name="IMA Fungus">
        <title>Comparative genomic study of the Penicillium genus elucidates a diverse pangenome and 15 lateral gene transfer events.</title>
        <authorList>
            <person name="Petersen C."/>
            <person name="Sorensen T."/>
            <person name="Nielsen M.R."/>
            <person name="Sondergaard T.E."/>
            <person name="Sorensen J.L."/>
            <person name="Fitzpatrick D.A."/>
            <person name="Frisvad J.C."/>
            <person name="Nielsen K.L."/>
        </authorList>
    </citation>
    <scope>NUCLEOTIDE SEQUENCE</scope>
    <source>
        <strain evidence="2">IBT 20477</strain>
    </source>
</reference>
<dbReference type="CDD" id="cd00048">
    <property type="entry name" value="DSRM_SF"/>
    <property type="match status" value="1"/>
</dbReference>
<dbReference type="OrthoDB" id="4369707at2759"/>
<evidence type="ECO:0000256" key="1">
    <source>
        <dbReference type="SAM" id="MobiDB-lite"/>
    </source>
</evidence>
<accession>A0A9W9J7Q9</accession>
<feature type="region of interest" description="Disordered" evidence="1">
    <location>
        <begin position="80"/>
        <end position="228"/>
    </location>
</feature>
<proteinExistence type="predicted"/>
<feature type="compositionally biased region" description="Low complexity" evidence="1">
    <location>
        <begin position="161"/>
        <end position="177"/>
    </location>
</feature>
<feature type="compositionally biased region" description="Low complexity" evidence="1">
    <location>
        <begin position="123"/>
        <end position="139"/>
    </location>
</feature>
<organism evidence="2 3">
    <name type="scientific">Penicillium cf. viridicatum</name>
    <dbReference type="NCBI Taxonomy" id="2972119"/>
    <lineage>
        <taxon>Eukaryota</taxon>
        <taxon>Fungi</taxon>
        <taxon>Dikarya</taxon>
        <taxon>Ascomycota</taxon>
        <taxon>Pezizomycotina</taxon>
        <taxon>Eurotiomycetes</taxon>
        <taxon>Eurotiomycetidae</taxon>
        <taxon>Eurotiales</taxon>
        <taxon>Aspergillaceae</taxon>
        <taxon>Penicillium</taxon>
    </lineage>
</organism>
<name>A0A9W9J7Q9_9EURO</name>
<comment type="caution">
    <text evidence="2">The sequence shown here is derived from an EMBL/GenBank/DDBJ whole genome shotgun (WGS) entry which is preliminary data.</text>
</comment>
<dbReference type="EMBL" id="JAPQKQ010000006">
    <property type="protein sequence ID" value="KAJ5192103.1"/>
    <property type="molecule type" value="Genomic_DNA"/>
</dbReference>
<feature type="compositionally biased region" description="Low complexity" evidence="1">
    <location>
        <begin position="85"/>
        <end position="101"/>
    </location>
</feature>
<evidence type="ECO:0000313" key="3">
    <source>
        <dbReference type="Proteomes" id="UP001150942"/>
    </source>
</evidence>
<keyword evidence="3" id="KW-1185">Reference proteome</keyword>
<gene>
    <name evidence="2" type="ORF">N7449_008245</name>
</gene>
<dbReference type="Proteomes" id="UP001150942">
    <property type="component" value="Unassembled WGS sequence"/>
</dbReference>
<reference evidence="2" key="1">
    <citation type="submission" date="2022-11" db="EMBL/GenBank/DDBJ databases">
        <authorList>
            <person name="Petersen C."/>
        </authorList>
    </citation>
    <scope>NUCLEOTIDE SEQUENCE</scope>
    <source>
        <strain evidence="2">IBT 20477</strain>
    </source>
</reference>
<sequence length="298" mass="32404">MNRLFYKDFDSTGAINQMIKTDPHLKWSLDQAKRGSLFKALGLVVRNTSLDLPHIVATTLTPFCRYGPVFASRGEDVKAAVSLGPPSSQSTSTPPEYQPPSDFQGDTEQTDEEDIRAAVSLGPPSSQSTSTPPEYQPPSDFQGDTEQTDEEDVRAAVSLGPPSSQSTSTPPEYQPPSDFQGDTEQTDEEDVRAAVSLGPPSSQSTSTPPEYQPPSDFQGNTEQTDEEHVYTSALKELGDSEYCLPTYILTRLCHSPPRWEAVAQYKGVRSSAEASSKRAAKHSASKALWLQLGNSTLL</sequence>
<dbReference type="SUPFAM" id="SSF54768">
    <property type="entry name" value="dsRNA-binding domain-like"/>
    <property type="match status" value="1"/>
</dbReference>
<protein>
    <recommendedName>
        <fullName evidence="4">DRBM domain-containing protein</fullName>
    </recommendedName>
</protein>
<feature type="compositionally biased region" description="Low complexity" evidence="1">
    <location>
        <begin position="199"/>
        <end position="215"/>
    </location>
</feature>
<dbReference type="Gene3D" id="3.30.160.20">
    <property type="match status" value="1"/>
</dbReference>